<evidence type="ECO:0000256" key="3">
    <source>
        <dbReference type="RuleBase" id="RU000363"/>
    </source>
</evidence>
<reference evidence="5" key="1">
    <citation type="submission" date="2022-11" db="EMBL/GenBank/DDBJ databases">
        <title>Hoeflea poritis sp. nov., isolated from scleractinian coral Porites lutea.</title>
        <authorList>
            <person name="Zhang G."/>
            <person name="Wei Q."/>
            <person name="Cai L."/>
        </authorList>
    </citation>
    <scope>NUCLEOTIDE SEQUENCE</scope>
    <source>
        <strain evidence="5">E7-10</strain>
    </source>
</reference>
<dbReference type="SUPFAM" id="SSF51735">
    <property type="entry name" value="NAD(P)-binding Rossmann-fold domains"/>
    <property type="match status" value="1"/>
</dbReference>
<dbReference type="Proteomes" id="UP001148313">
    <property type="component" value="Unassembled WGS sequence"/>
</dbReference>
<dbReference type="Pfam" id="PF00106">
    <property type="entry name" value="adh_short"/>
    <property type="match status" value="1"/>
</dbReference>
<gene>
    <name evidence="5" type="ORF">OOZ53_19885</name>
</gene>
<evidence type="ECO:0000313" key="5">
    <source>
        <dbReference type="EMBL" id="MDA4847632.1"/>
    </source>
</evidence>
<comment type="caution">
    <text evidence="5">The sequence shown here is derived from an EMBL/GenBank/DDBJ whole genome shotgun (WGS) entry which is preliminary data.</text>
</comment>
<dbReference type="InterPro" id="IPR057326">
    <property type="entry name" value="KR_dom"/>
</dbReference>
<dbReference type="PRINTS" id="PR00080">
    <property type="entry name" value="SDRFAMILY"/>
</dbReference>
<dbReference type="PANTHER" id="PTHR43391:SF94">
    <property type="entry name" value="OXIDOREDUCTASE-RELATED"/>
    <property type="match status" value="1"/>
</dbReference>
<keyword evidence="2" id="KW-0560">Oxidoreductase</keyword>
<dbReference type="InterPro" id="IPR036291">
    <property type="entry name" value="NAD(P)-bd_dom_sf"/>
</dbReference>
<proteinExistence type="inferred from homology"/>
<name>A0ABT4VSE6_9HYPH</name>
<accession>A0ABT4VSE6</accession>
<evidence type="ECO:0000313" key="6">
    <source>
        <dbReference type="Proteomes" id="UP001148313"/>
    </source>
</evidence>
<feature type="domain" description="Ketoreductase" evidence="4">
    <location>
        <begin position="5"/>
        <end position="175"/>
    </location>
</feature>
<dbReference type="Gene3D" id="3.40.50.720">
    <property type="entry name" value="NAD(P)-binding Rossmann-like Domain"/>
    <property type="match status" value="1"/>
</dbReference>
<evidence type="ECO:0000259" key="4">
    <source>
        <dbReference type="SMART" id="SM00822"/>
    </source>
</evidence>
<dbReference type="PRINTS" id="PR00081">
    <property type="entry name" value="GDHRDH"/>
</dbReference>
<dbReference type="EMBL" id="JAPJZH010000014">
    <property type="protein sequence ID" value="MDA4847632.1"/>
    <property type="molecule type" value="Genomic_DNA"/>
</dbReference>
<dbReference type="RefSeq" id="WP_271091469.1">
    <property type="nucleotide sequence ID" value="NZ_JAPJZH010000014.1"/>
</dbReference>
<sequence>MNGMPTALITGGTSGIGLALAQRLAGGHCLVLTGRGDGAGLPVDALFVKADLSRPEEAVETVASALRSAGVSSLSKLILNAGTGTYAQADAEDAATIRRTLDVNLVASVLMAHRLAPLLEEGRGRLVLIGSVAHRGSANMPSYAASKAGLTGLARSLRAEWDGRIGVQIIHPGPTRTPMHEKAGYDPGGLEKMFFSADAMADEVARLMETGRPGATVIFGARIRRLLTGKPS</sequence>
<dbReference type="PANTHER" id="PTHR43391">
    <property type="entry name" value="RETINOL DEHYDROGENASE-RELATED"/>
    <property type="match status" value="1"/>
</dbReference>
<keyword evidence="6" id="KW-1185">Reference proteome</keyword>
<dbReference type="SMART" id="SM00822">
    <property type="entry name" value="PKS_KR"/>
    <property type="match status" value="1"/>
</dbReference>
<protein>
    <submittedName>
        <fullName evidence="5">SDR family NAD(P)-dependent oxidoreductase</fullName>
    </submittedName>
</protein>
<dbReference type="CDD" id="cd05233">
    <property type="entry name" value="SDR_c"/>
    <property type="match status" value="1"/>
</dbReference>
<dbReference type="InterPro" id="IPR002347">
    <property type="entry name" value="SDR_fam"/>
</dbReference>
<organism evidence="5 6">
    <name type="scientific">Hoeflea poritis</name>
    <dbReference type="NCBI Taxonomy" id="2993659"/>
    <lineage>
        <taxon>Bacteria</taxon>
        <taxon>Pseudomonadati</taxon>
        <taxon>Pseudomonadota</taxon>
        <taxon>Alphaproteobacteria</taxon>
        <taxon>Hyphomicrobiales</taxon>
        <taxon>Rhizobiaceae</taxon>
        <taxon>Hoeflea</taxon>
    </lineage>
</organism>
<comment type="similarity">
    <text evidence="1 3">Belongs to the short-chain dehydrogenases/reductases (SDR) family.</text>
</comment>
<evidence type="ECO:0000256" key="2">
    <source>
        <dbReference type="ARBA" id="ARBA00023002"/>
    </source>
</evidence>
<evidence type="ECO:0000256" key="1">
    <source>
        <dbReference type="ARBA" id="ARBA00006484"/>
    </source>
</evidence>